<dbReference type="PROSITE" id="PS01090">
    <property type="entry name" value="TATD_2"/>
    <property type="match status" value="1"/>
</dbReference>
<comment type="similarity">
    <text evidence="1">Belongs to the metallo-dependent hydrolases superfamily. TatD-type hydrolase family.</text>
</comment>
<dbReference type="SUPFAM" id="SSF56801">
    <property type="entry name" value="Acetyl-CoA synthetase-like"/>
    <property type="match status" value="1"/>
</dbReference>
<dbReference type="InterPro" id="IPR050891">
    <property type="entry name" value="TatD-type_Hydrolase"/>
</dbReference>
<gene>
    <name evidence="5" type="ORF">IFR04_002198</name>
</gene>
<organism evidence="5 6">
    <name type="scientific">Cadophora malorum</name>
    <dbReference type="NCBI Taxonomy" id="108018"/>
    <lineage>
        <taxon>Eukaryota</taxon>
        <taxon>Fungi</taxon>
        <taxon>Dikarya</taxon>
        <taxon>Ascomycota</taxon>
        <taxon>Pezizomycotina</taxon>
        <taxon>Leotiomycetes</taxon>
        <taxon>Helotiales</taxon>
        <taxon>Ploettnerulaceae</taxon>
        <taxon>Cadophora</taxon>
    </lineage>
</organism>
<evidence type="ECO:0000256" key="1">
    <source>
        <dbReference type="ARBA" id="ARBA00009275"/>
    </source>
</evidence>
<dbReference type="GO" id="GO:0046872">
    <property type="term" value="F:metal ion binding"/>
    <property type="evidence" value="ECO:0007669"/>
    <property type="project" value="UniProtKB-KW"/>
</dbReference>
<dbReference type="SUPFAM" id="SSF51556">
    <property type="entry name" value="Metallo-dependent hydrolases"/>
    <property type="match status" value="1"/>
</dbReference>
<dbReference type="Gene3D" id="3.20.20.140">
    <property type="entry name" value="Metal-dependent hydrolases"/>
    <property type="match status" value="1"/>
</dbReference>
<dbReference type="InterPro" id="IPR032466">
    <property type="entry name" value="Metal_Hydrolase"/>
</dbReference>
<dbReference type="GO" id="GO:0008296">
    <property type="term" value="F:3'-5'-DNA exonuclease activity"/>
    <property type="evidence" value="ECO:0007669"/>
    <property type="project" value="TreeGrafter"/>
</dbReference>
<evidence type="ECO:0000256" key="3">
    <source>
        <dbReference type="ARBA" id="ARBA00022723"/>
    </source>
</evidence>
<evidence type="ECO:0000313" key="5">
    <source>
        <dbReference type="EMBL" id="KAG4424665.1"/>
    </source>
</evidence>
<accession>A0A8H7WGZ9</accession>
<keyword evidence="6" id="KW-1185">Reference proteome</keyword>
<keyword evidence="4" id="KW-0378">Hydrolase</keyword>
<dbReference type="InterPro" id="IPR042099">
    <property type="entry name" value="ANL_N_sf"/>
</dbReference>
<dbReference type="AlphaFoldDB" id="A0A8H7WGZ9"/>
<dbReference type="InterPro" id="IPR018228">
    <property type="entry name" value="DNase_TatD-rel_CS"/>
</dbReference>
<dbReference type="GO" id="GO:0005829">
    <property type="term" value="C:cytosol"/>
    <property type="evidence" value="ECO:0007669"/>
    <property type="project" value="TreeGrafter"/>
</dbReference>
<dbReference type="EMBL" id="JAFJYH010000018">
    <property type="protein sequence ID" value="KAG4424665.1"/>
    <property type="molecule type" value="Genomic_DNA"/>
</dbReference>
<keyword evidence="2" id="KW-0540">Nuclease</keyword>
<dbReference type="InterPro" id="IPR001130">
    <property type="entry name" value="TatD-like"/>
</dbReference>
<dbReference type="Gene3D" id="3.40.50.12780">
    <property type="entry name" value="N-terminal domain of ligase-like"/>
    <property type="match status" value="1"/>
</dbReference>
<evidence type="ECO:0000256" key="4">
    <source>
        <dbReference type="ARBA" id="ARBA00022801"/>
    </source>
</evidence>
<reference evidence="5" key="1">
    <citation type="submission" date="2021-02" db="EMBL/GenBank/DDBJ databases">
        <title>Genome sequence Cadophora malorum strain M34.</title>
        <authorList>
            <person name="Stefanovic E."/>
            <person name="Vu D."/>
            <person name="Scully C."/>
            <person name="Dijksterhuis J."/>
            <person name="Roader J."/>
            <person name="Houbraken J."/>
        </authorList>
    </citation>
    <scope>NUCLEOTIDE SEQUENCE</scope>
    <source>
        <strain evidence="5">M34</strain>
    </source>
</reference>
<dbReference type="OrthoDB" id="6079689at2759"/>
<keyword evidence="3" id="KW-0479">Metal-binding</keyword>
<dbReference type="PANTHER" id="PTHR10060:SF15">
    <property type="entry name" value="DEOXYRIBONUCLEASE TATDN1"/>
    <property type="match status" value="1"/>
</dbReference>
<dbReference type="PANTHER" id="PTHR10060">
    <property type="entry name" value="TATD FAMILY DEOXYRIBONUCLEASE"/>
    <property type="match status" value="1"/>
</dbReference>
<name>A0A8H7WGZ9_9HELO</name>
<evidence type="ECO:0000256" key="2">
    <source>
        <dbReference type="ARBA" id="ARBA00022722"/>
    </source>
</evidence>
<dbReference type="Proteomes" id="UP000664132">
    <property type="component" value="Unassembled WGS sequence"/>
</dbReference>
<sequence>MVTLEPSGMPDGFVGKHVPGIEVKLFDGDEGEVLVRSNQMFSKHLYDDPATCMAHDKDGYFRTGDISQRQRDYYWIKGLASLHITKSGGYKISALDVERELLGLPYISEAMVVGITDLELGQHAAALELPIGQSGKEQKKSVGPEIFPTPGWETHPQVPFCQKSIMATTVVEKSRTKKLRFADVAVTYTADEFQGIYRSKKYHEPDFGAVLDRAQNVGCSKILLTTMTLKGAHENLEICKKYPGVCHMTLGVHPYHASEFYQERDQVTELRDLGKELIAANEKAFVAFGEIGLDYDNLQRADKESQQRAFRDQLELAVEFQLPLFLHARAACDDFISTISPYLPKLKTPGLVHSFAGTKEEMLRLVELGFHISVNGVSFQTEELLDMVKHIPLTHLQIETDAPWCEISPKSPAMRYLGDAYPLPPSKKHGKFVEGQMVKGRNEPCTIERVARVVAGVKEMRLDELTEIAWKNSIEMFKLDS</sequence>
<proteinExistence type="inferred from homology"/>
<evidence type="ECO:0000313" key="6">
    <source>
        <dbReference type="Proteomes" id="UP000664132"/>
    </source>
</evidence>
<dbReference type="CDD" id="cd01310">
    <property type="entry name" value="TatD_DNAse"/>
    <property type="match status" value="1"/>
</dbReference>
<protein>
    <submittedName>
        <fullName evidence="5">Uncharacterized protein</fullName>
    </submittedName>
</protein>
<dbReference type="Pfam" id="PF01026">
    <property type="entry name" value="TatD_DNase"/>
    <property type="match status" value="1"/>
</dbReference>
<comment type="caution">
    <text evidence="5">The sequence shown here is derived from an EMBL/GenBank/DDBJ whole genome shotgun (WGS) entry which is preliminary data.</text>
</comment>